<feature type="binding site" evidence="1">
    <location>
        <position position="228"/>
    </location>
    <ligand>
        <name>Zn(2+)</name>
        <dbReference type="ChEBI" id="CHEBI:29105"/>
        <note>catalytic</note>
    </ligand>
</feature>
<comment type="cofactor">
    <cofactor evidence="1 2">
        <name>Zn(2+)</name>
        <dbReference type="ChEBI" id="CHEBI:29105"/>
    </cofactor>
    <text evidence="1 2">Binds 1 zinc ion per subunit.</text>
</comment>
<dbReference type="Proteomes" id="UP001652741">
    <property type="component" value="Chromosome ssa05"/>
</dbReference>
<sequence length="688" mass="78378">MATDPSSSLSNQNVVGQQLDMSSNDVLKLNTLYNCTSAVTFLETCSFEDIQECGMTLSASGNASWERVGSVQEGPNSDQTKLGPLCDTDPVSVDNSTTFQNAIKEADDIADSHQTNSLNALPLEPPHKRRVPRNTVLNKDKLWDLPVPYVLEETLALNAKGIIMRAFEQFRLKSCVNFKPRGSEYHFISAQKNRGCSSHVGRSSKYGQPLSIGNYCDHIGIVEHEFLHALGIWHEQSRYDRDEYVTIVWKNIRCGHERNFVKVSPHYSTTLGFPYDYSSVLHYSETSFSKGKGPTIITKQPEYQKIIGQRLEMSPQDALMLNKLYGCKKSISFMEHCNFDNQRLCGMSRCTKSLVGGWKRMKTVIGGPYSDFTNLGKTDGTGFFMHASTASGQEGDTARLESREMTPSRKCRVQCLQFYYYHSGNELDQLNIWIREYRDERDPIGTLRLMGQITGSPGSHWMPYHVPLNGTKTFQVEFKVRKGAGQSSGGFSIDDINLSETECPHHTWQIRDFENLLTTSDFNTVVYSPRYYSPEGYAYQIAIYLREMSFGVYMRLVSGKYDDQLQWPCHHRQVTIQLLDQNPHIQQRMSKQISITTEPSLQDGKRNLNIQYECVQNTIDYNHDSWNNPRKVGMLENRGDESFYVNPAVGYLKFLTLTHLKHREFLKGGNIFFLITMQGMIIIVIVLS</sequence>
<keyword evidence="1 2" id="KW-0378">Hydrolase</keyword>
<dbReference type="SMART" id="SM00137">
    <property type="entry name" value="MAM"/>
    <property type="match status" value="1"/>
</dbReference>
<feature type="active site" evidence="1">
    <location>
        <position position="225"/>
    </location>
</feature>
<gene>
    <name evidence="7" type="primary">LOC106605676</name>
</gene>
<dbReference type="GeneID" id="106605676"/>
<evidence type="ECO:0000313" key="7">
    <source>
        <dbReference type="RefSeq" id="XP_045573698.1"/>
    </source>
</evidence>
<feature type="binding site" evidence="1">
    <location>
        <position position="224"/>
    </location>
    <ligand>
        <name>Zn(2+)</name>
        <dbReference type="ChEBI" id="CHEBI:29105"/>
        <note>catalytic</note>
    </ligand>
</feature>
<dbReference type="PRINTS" id="PR00480">
    <property type="entry name" value="ASTACIN"/>
</dbReference>
<dbReference type="InterPro" id="IPR008974">
    <property type="entry name" value="TRAF-like"/>
</dbReference>
<dbReference type="PROSITE" id="PS50060">
    <property type="entry name" value="MAM_2"/>
    <property type="match status" value="2"/>
</dbReference>
<feature type="binding site" evidence="1">
    <location>
        <position position="234"/>
    </location>
    <ligand>
        <name>Zn(2+)</name>
        <dbReference type="ChEBI" id="CHEBI:29105"/>
        <note>catalytic</note>
    </ligand>
</feature>
<comment type="caution">
    <text evidence="1">Lacks conserved residue(s) required for the propagation of feature annotation.</text>
</comment>
<dbReference type="InterPro" id="IPR006026">
    <property type="entry name" value="Peptidase_Metallo"/>
</dbReference>
<dbReference type="InterPro" id="IPR013320">
    <property type="entry name" value="ConA-like_dom_sf"/>
</dbReference>
<dbReference type="InterPro" id="IPR000998">
    <property type="entry name" value="MAM_dom"/>
</dbReference>
<dbReference type="Pfam" id="PF22486">
    <property type="entry name" value="MATH_2"/>
    <property type="match status" value="1"/>
</dbReference>
<name>A0ABM3ERN1_SALSA</name>
<keyword evidence="3" id="KW-0472">Membrane</keyword>
<keyword evidence="3" id="KW-0812">Transmembrane</keyword>
<dbReference type="Pfam" id="PF00629">
    <property type="entry name" value="MAM"/>
    <property type="match status" value="1"/>
</dbReference>
<keyword evidence="1 2" id="KW-0479">Metal-binding</keyword>
<accession>A0ABM3ERN1</accession>
<evidence type="ECO:0000256" key="3">
    <source>
        <dbReference type="SAM" id="Phobius"/>
    </source>
</evidence>
<dbReference type="RefSeq" id="XP_045573698.1">
    <property type="nucleotide sequence ID" value="XM_045717742.1"/>
</dbReference>
<evidence type="ECO:0000256" key="2">
    <source>
        <dbReference type="RuleBase" id="RU361183"/>
    </source>
</evidence>
<feature type="domain" description="Peptidase M12A" evidence="5">
    <location>
        <begin position="1"/>
        <end position="36"/>
    </location>
</feature>
<feature type="domain" description="Peptidase M12A" evidence="5">
    <location>
        <begin position="134"/>
        <end position="328"/>
    </location>
</feature>
<proteinExistence type="predicted"/>
<dbReference type="SMART" id="SM00235">
    <property type="entry name" value="ZnMc"/>
    <property type="match status" value="1"/>
</dbReference>
<dbReference type="InterPro" id="IPR024079">
    <property type="entry name" value="MetalloPept_cat_dom_sf"/>
</dbReference>
<reference evidence="7" key="1">
    <citation type="submission" date="2025-08" db="UniProtKB">
        <authorList>
            <consortium name="RefSeq"/>
        </authorList>
    </citation>
    <scope>IDENTIFICATION</scope>
</reference>
<keyword evidence="1 2" id="KW-0645">Protease</keyword>
<dbReference type="Gene3D" id="2.60.210.10">
    <property type="entry name" value="Apoptosis, Tumor Necrosis Factor Receptor Associated Protein 2, Chain A"/>
    <property type="match status" value="1"/>
</dbReference>
<feature type="domain" description="MAM" evidence="4">
    <location>
        <begin position="335"/>
        <end position="505"/>
    </location>
</feature>
<dbReference type="PROSITE" id="PS51864">
    <property type="entry name" value="ASTACIN"/>
    <property type="match status" value="2"/>
</dbReference>
<keyword evidence="6" id="KW-1185">Reference proteome</keyword>
<dbReference type="Pfam" id="PF01400">
    <property type="entry name" value="Astacin"/>
    <property type="match status" value="1"/>
</dbReference>
<evidence type="ECO:0000259" key="4">
    <source>
        <dbReference type="PROSITE" id="PS50060"/>
    </source>
</evidence>
<keyword evidence="3" id="KW-1133">Transmembrane helix</keyword>
<evidence type="ECO:0000256" key="1">
    <source>
        <dbReference type="PROSITE-ProRule" id="PRU01211"/>
    </source>
</evidence>
<dbReference type="PANTHER" id="PTHR10127:SF814">
    <property type="entry name" value="MEPRIN A SUBUNIT BETA"/>
    <property type="match status" value="1"/>
</dbReference>
<dbReference type="InterPro" id="IPR002083">
    <property type="entry name" value="MATH/TRAF_dom"/>
</dbReference>
<keyword evidence="1 2" id="KW-0482">Metalloprotease</keyword>
<dbReference type="PANTHER" id="PTHR10127">
    <property type="entry name" value="DISCOIDIN, CUB, EGF, LAMININ , AND ZINC METALLOPROTEASE DOMAIN CONTAINING"/>
    <property type="match status" value="1"/>
</dbReference>
<evidence type="ECO:0000259" key="5">
    <source>
        <dbReference type="PROSITE" id="PS51864"/>
    </source>
</evidence>
<evidence type="ECO:0000313" key="6">
    <source>
        <dbReference type="Proteomes" id="UP001652741"/>
    </source>
</evidence>
<dbReference type="Gene3D" id="2.60.120.200">
    <property type="match status" value="1"/>
</dbReference>
<dbReference type="EC" id="3.4.24.-" evidence="2"/>
<organism evidence="6 7">
    <name type="scientific">Salmo salar</name>
    <name type="common">Atlantic salmon</name>
    <dbReference type="NCBI Taxonomy" id="8030"/>
    <lineage>
        <taxon>Eukaryota</taxon>
        <taxon>Metazoa</taxon>
        <taxon>Chordata</taxon>
        <taxon>Craniata</taxon>
        <taxon>Vertebrata</taxon>
        <taxon>Euteleostomi</taxon>
        <taxon>Actinopterygii</taxon>
        <taxon>Neopterygii</taxon>
        <taxon>Teleostei</taxon>
        <taxon>Protacanthopterygii</taxon>
        <taxon>Salmoniformes</taxon>
        <taxon>Salmonidae</taxon>
        <taxon>Salmoninae</taxon>
        <taxon>Salmo</taxon>
    </lineage>
</organism>
<feature type="transmembrane region" description="Helical" evidence="3">
    <location>
        <begin position="668"/>
        <end position="687"/>
    </location>
</feature>
<dbReference type="CDD" id="cd06263">
    <property type="entry name" value="MAM"/>
    <property type="match status" value="1"/>
</dbReference>
<keyword evidence="1 2" id="KW-0862">Zinc</keyword>
<feature type="domain" description="MAM" evidence="4">
    <location>
        <begin position="43"/>
        <end position="80"/>
    </location>
</feature>
<dbReference type="InterPro" id="IPR001506">
    <property type="entry name" value="Peptidase_M12A"/>
</dbReference>
<dbReference type="SUPFAM" id="SSF55486">
    <property type="entry name" value="Metalloproteases ('zincins'), catalytic domain"/>
    <property type="match status" value="1"/>
</dbReference>
<dbReference type="Gene3D" id="3.40.390.10">
    <property type="entry name" value="Collagenase (Catalytic Domain)"/>
    <property type="match status" value="1"/>
</dbReference>
<dbReference type="SUPFAM" id="SSF49899">
    <property type="entry name" value="Concanavalin A-like lectins/glucanases"/>
    <property type="match status" value="1"/>
</dbReference>
<dbReference type="SUPFAM" id="SSF49599">
    <property type="entry name" value="TRAF domain-like"/>
    <property type="match status" value="1"/>
</dbReference>
<protein>
    <recommendedName>
        <fullName evidence="2">Metalloendopeptidase</fullName>
        <ecNumber evidence="2">3.4.24.-</ecNumber>
    </recommendedName>
</protein>